<name>A0A286DXA8_9ACTN</name>
<gene>
    <name evidence="1" type="ORF">SAMN06297387_1105</name>
</gene>
<dbReference type="AlphaFoldDB" id="A0A286DXA8"/>
<dbReference type="InterPro" id="IPR028037">
    <property type="entry name" value="Antitoxin_Rv0909/MT0933"/>
</dbReference>
<protein>
    <submittedName>
        <fullName evidence="1">MT0933-like antitoxin protein</fullName>
    </submittedName>
</protein>
<organism evidence="1 2">
    <name type="scientific">Streptomyces zhaozhouensis</name>
    <dbReference type="NCBI Taxonomy" id="1300267"/>
    <lineage>
        <taxon>Bacteria</taxon>
        <taxon>Bacillati</taxon>
        <taxon>Actinomycetota</taxon>
        <taxon>Actinomycetes</taxon>
        <taxon>Kitasatosporales</taxon>
        <taxon>Streptomycetaceae</taxon>
        <taxon>Streptomyces</taxon>
    </lineage>
</organism>
<dbReference type="OrthoDB" id="3402428at2"/>
<proteinExistence type="predicted"/>
<reference evidence="1 2" key="1">
    <citation type="submission" date="2017-09" db="EMBL/GenBank/DDBJ databases">
        <authorList>
            <person name="Ehlers B."/>
            <person name="Leendertz F.H."/>
        </authorList>
    </citation>
    <scope>NUCLEOTIDE SEQUENCE [LARGE SCALE GENOMIC DNA]</scope>
    <source>
        <strain evidence="1 2">CGMCC 4.7095</strain>
    </source>
</reference>
<evidence type="ECO:0000313" key="1">
    <source>
        <dbReference type="EMBL" id="SOD63273.1"/>
    </source>
</evidence>
<keyword evidence="2" id="KW-1185">Reference proteome</keyword>
<dbReference type="RefSeq" id="WP_097231760.1">
    <property type="nucleotide sequence ID" value="NZ_OCNE01000010.1"/>
</dbReference>
<sequence length="66" mass="7074">MFGALKNLKGKAAEIAEQHGDKIADGVEKVGDFVDSKTGGKHSDKIDSAVDKTQDMVEKLGDDKKK</sequence>
<dbReference type="EMBL" id="OCNE01000010">
    <property type="protein sequence ID" value="SOD63273.1"/>
    <property type="molecule type" value="Genomic_DNA"/>
</dbReference>
<accession>A0A286DXA8</accession>
<dbReference type="Pfam" id="PF14013">
    <property type="entry name" value="MT0933_antitox"/>
    <property type="match status" value="1"/>
</dbReference>
<dbReference type="Proteomes" id="UP000219072">
    <property type="component" value="Unassembled WGS sequence"/>
</dbReference>
<evidence type="ECO:0000313" key="2">
    <source>
        <dbReference type="Proteomes" id="UP000219072"/>
    </source>
</evidence>